<protein>
    <submittedName>
        <fullName evidence="1">Uncharacterized protein</fullName>
    </submittedName>
</protein>
<dbReference type="AlphaFoldDB" id="A0A3U4W967"/>
<organism evidence="1">
    <name type="scientific">Salmonella enterica I</name>
    <dbReference type="NCBI Taxonomy" id="59201"/>
    <lineage>
        <taxon>Bacteria</taxon>
        <taxon>Pseudomonadati</taxon>
        <taxon>Pseudomonadota</taxon>
        <taxon>Gammaproteobacteria</taxon>
        <taxon>Enterobacterales</taxon>
        <taxon>Enterobacteriaceae</taxon>
        <taxon>Salmonella</taxon>
    </lineage>
</organism>
<dbReference type="InterPro" id="IPR009690">
    <property type="entry name" value="Phage_T4_Gp30_7"/>
</dbReference>
<reference evidence="1" key="2">
    <citation type="submission" date="2019-10" db="EMBL/GenBank/DDBJ databases">
        <authorList>
            <consortium name="NCBI Pathogen Detection Project"/>
        </authorList>
    </citation>
    <scope>NUCLEOTIDE SEQUENCE</scope>
    <source>
        <strain evidence="1">Salmonella enterica</strain>
    </source>
</reference>
<accession>A0A3U4W967</accession>
<comment type="caution">
    <text evidence="1">The sequence shown here is derived from an EMBL/GenBank/DDBJ whole genome shotgun (WGS) entry which is preliminary data.</text>
</comment>
<gene>
    <name evidence="1" type="ORF">GB338_00685</name>
</gene>
<sequence length="126" mass="14225">MDKFKNFSTKYVKDLNKAAMGFYAHVEVQQHVNGTVVKIDTYQMEQPNYAFLAFESGLQVSVELKNGVLKIGTADEYRTKDLNNHPCFHTDSRNALLGVCVRYFLGRVATAAELEAIKDVLIYEVA</sequence>
<proteinExistence type="predicted"/>
<evidence type="ECO:0000313" key="1">
    <source>
        <dbReference type="EMBL" id="HAB2269540.1"/>
    </source>
</evidence>
<dbReference type="EMBL" id="DAAGAO010000001">
    <property type="protein sequence ID" value="HAB2269540.1"/>
    <property type="molecule type" value="Genomic_DNA"/>
</dbReference>
<name>A0A3U4W967_SALET</name>
<dbReference type="Pfam" id="PF06919">
    <property type="entry name" value="Phage_T4_Gp30_7"/>
    <property type="match status" value="1"/>
</dbReference>
<reference evidence="1" key="1">
    <citation type="journal article" date="2018" name="Genome Biol.">
        <title>SKESA: strategic k-mer extension for scrupulous assemblies.</title>
        <authorList>
            <person name="Souvorov A."/>
            <person name="Agarwala R."/>
            <person name="Lipman D.J."/>
        </authorList>
    </citation>
    <scope>NUCLEOTIDE SEQUENCE</scope>
    <source>
        <strain evidence="1">Salmonella enterica</strain>
    </source>
</reference>
<dbReference type="RefSeq" id="WP_051129173.1">
    <property type="nucleotide sequence ID" value="NZ_CP033384.2"/>
</dbReference>